<organism evidence="2 3">
    <name type="scientific">Clostridium paridis</name>
    <dbReference type="NCBI Taxonomy" id="2803863"/>
    <lineage>
        <taxon>Bacteria</taxon>
        <taxon>Bacillati</taxon>
        <taxon>Bacillota</taxon>
        <taxon>Clostridia</taxon>
        <taxon>Eubacteriales</taxon>
        <taxon>Clostridiaceae</taxon>
        <taxon>Clostridium</taxon>
    </lineage>
</organism>
<feature type="coiled-coil region" evidence="1">
    <location>
        <begin position="43"/>
        <end position="74"/>
    </location>
</feature>
<evidence type="ECO:0000313" key="2">
    <source>
        <dbReference type="EMBL" id="MBL4933173.1"/>
    </source>
</evidence>
<gene>
    <name evidence="2" type="ORF">JK634_15270</name>
</gene>
<dbReference type="EMBL" id="JAESWA010000023">
    <property type="protein sequence ID" value="MBL4933173.1"/>
    <property type="molecule type" value="Genomic_DNA"/>
</dbReference>
<comment type="caution">
    <text evidence="2">The sequence shown here is derived from an EMBL/GenBank/DDBJ whole genome shotgun (WGS) entry which is preliminary data.</text>
</comment>
<name>A0A937FHC6_9CLOT</name>
<evidence type="ECO:0000313" key="3">
    <source>
        <dbReference type="Proteomes" id="UP000623681"/>
    </source>
</evidence>
<proteinExistence type="predicted"/>
<keyword evidence="1" id="KW-0175">Coiled coil</keyword>
<dbReference type="Proteomes" id="UP000623681">
    <property type="component" value="Unassembled WGS sequence"/>
</dbReference>
<keyword evidence="3" id="KW-1185">Reference proteome</keyword>
<dbReference type="RefSeq" id="WP_202768544.1">
    <property type="nucleotide sequence ID" value="NZ_JAESWA010000023.1"/>
</dbReference>
<protein>
    <submittedName>
        <fullName evidence="2">Uncharacterized protein</fullName>
    </submittedName>
</protein>
<reference evidence="2" key="1">
    <citation type="submission" date="2021-01" db="EMBL/GenBank/DDBJ databases">
        <title>Genome public.</title>
        <authorList>
            <person name="Liu C."/>
            <person name="Sun Q."/>
        </authorList>
    </citation>
    <scope>NUCLEOTIDE SEQUENCE</scope>
    <source>
        <strain evidence="2">YIM B02565</strain>
    </source>
</reference>
<sequence>MFKKFFDMIGSLMDGDSSGYEGQDQLLQDHMDWMQQEEQRRFMEQMDEDMRMQNEQLMNDMQEHMNMQEQFNNDMFQNDFDNFMNDSMF</sequence>
<dbReference type="AlphaFoldDB" id="A0A937FHC6"/>
<accession>A0A937FHC6</accession>
<evidence type="ECO:0000256" key="1">
    <source>
        <dbReference type="SAM" id="Coils"/>
    </source>
</evidence>